<evidence type="ECO:0000313" key="2">
    <source>
        <dbReference type="EMBL" id="KZO98529.1"/>
    </source>
</evidence>
<protein>
    <submittedName>
        <fullName evidence="2">Uncharacterized protein</fullName>
    </submittedName>
</protein>
<sequence length="888" mass="97187">MDAAWGAPPPIPPIDPLLSSSNGLGLNFGAPTPAQTIPLADGTTLPWPDLNLDFLQFNFANLQPGPASTSVPLSGDAFLGLPTMSPEVFNSLSTECGVRLPSAIPNWLQRFDEVLATTPKDTFAVGLPHATISPAQGIQAGPSREGNTVSYGPPVPESPAQEKQAGPSRAGEELMNASTSRQAVFPPPAWSPASSHSPALMQSPSSLSNTSPSPYNSASPSPAGLSNALPLPPWGAIPTAPSDALEEELGAQRPGGSGGTDAARKRLERVMASAPKYKRQPAAFKVMMENPAAAREVMERVQVLAELELDMSSPSVKQRRRLITTAYGIFMGIARPELEPEMHWYRPIVKRYAEQFLYAKVLTTKGTKGEDRVRSRTLWQWFEILRWCIQMFTWDGDARLVGLRLLVQEGLLSRLEDVCLWIVREHKLRRHAGEMVYIGQPEFCLLVETQMKMTEVEGRLVGLQTLAAMTVQFLLGLRISTLAASNDEYLALGYVCTLYLLTSVAPSCIVHPFSLILTPMEAIPVLSRIITSIASNSRRGSVISFGASTDALQFMLNSAFEIYKRSRSQFAIRLHCENFKNGYGVEATYKIFEMEPCKFPQNTMFSPIAIVAYFFARGDLEFSTWEELLDSPASRLTLKNPSRPFLLKLRRGGHGFVEPDTPTNAMLVNAAYKRVMLAAGIPGSSHAFRHNVGIESNRIHGSATASMLLVHSEDNTVASRHYSRNTADFDMTALMSGEHPNAQDPDYIEKRTRALYTSSYVRAGIRRVHGMIGAAPTPNKIDIASLTLPAGLSLPQKRKNLVVLTPDEEMAVKNDARWVTSFASVKSTWDGICKYMPQLRAEKINDPNTFTRELKKAKAVAPDGLEPNAWQDVSASSAARKALNCSSS</sequence>
<dbReference type="Proteomes" id="UP000076738">
    <property type="component" value="Unassembled WGS sequence"/>
</dbReference>
<organism evidence="2 3">
    <name type="scientific">Calocera viscosa (strain TUFC12733)</name>
    <dbReference type="NCBI Taxonomy" id="1330018"/>
    <lineage>
        <taxon>Eukaryota</taxon>
        <taxon>Fungi</taxon>
        <taxon>Dikarya</taxon>
        <taxon>Basidiomycota</taxon>
        <taxon>Agaricomycotina</taxon>
        <taxon>Dacrymycetes</taxon>
        <taxon>Dacrymycetales</taxon>
        <taxon>Dacrymycetaceae</taxon>
        <taxon>Calocera</taxon>
    </lineage>
</organism>
<dbReference type="OrthoDB" id="10676656at2759"/>
<feature type="compositionally biased region" description="Low complexity" evidence="1">
    <location>
        <begin position="191"/>
        <end position="223"/>
    </location>
</feature>
<accession>A0A167P8M9</accession>
<dbReference type="AlphaFoldDB" id="A0A167P8M9"/>
<reference evidence="2 3" key="1">
    <citation type="journal article" date="2016" name="Mol. Biol. Evol.">
        <title>Comparative Genomics of Early-Diverging Mushroom-Forming Fungi Provides Insights into the Origins of Lignocellulose Decay Capabilities.</title>
        <authorList>
            <person name="Nagy L.G."/>
            <person name="Riley R."/>
            <person name="Tritt A."/>
            <person name="Adam C."/>
            <person name="Daum C."/>
            <person name="Floudas D."/>
            <person name="Sun H."/>
            <person name="Yadav J.S."/>
            <person name="Pangilinan J."/>
            <person name="Larsson K.H."/>
            <person name="Matsuura K."/>
            <person name="Barry K."/>
            <person name="Labutti K."/>
            <person name="Kuo R."/>
            <person name="Ohm R.A."/>
            <person name="Bhattacharya S.S."/>
            <person name="Shirouzu T."/>
            <person name="Yoshinaga Y."/>
            <person name="Martin F.M."/>
            <person name="Grigoriev I.V."/>
            <person name="Hibbett D.S."/>
        </authorList>
    </citation>
    <scope>NUCLEOTIDE SEQUENCE [LARGE SCALE GENOMIC DNA]</scope>
    <source>
        <strain evidence="2 3">TUFC12733</strain>
    </source>
</reference>
<dbReference type="EMBL" id="KV417275">
    <property type="protein sequence ID" value="KZO98529.1"/>
    <property type="molecule type" value="Genomic_DNA"/>
</dbReference>
<feature type="region of interest" description="Disordered" evidence="1">
    <location>
        <begin position="133"/>
        <end position="241"/>
    </location>
</feature>
<keyword evidence="3" id="KW-1185">Reference proteome</keyword>
<gene>
    <name evidence="2" type="ORF">CALVIDRAFT_26612</name>
</gene>
<evidence type="ECO:0000313" key="3">
    <source>
        <dbReference type="Proteomes" id="UP000076738"/>
    </source>
</evidence>
<name>A0A167P8M9_CALVF</name>
<evidence type="ECO:0000256" key="1">
    <source>
        <dbReference type="SAM" id="MobiDB-lite"/>
    </source>
</evidence>
<proteinExistence type="predicted"/>